<dbReference type="InterPro" id="IPR057264">
    <property type="entry name" value="Ribosomal_uL24_C"/>
</dbReference>
<comment type="function">
    <text evidence="7 8">One of the proteins that surrounds the polypeptide exit tunnel on the outside of the subunit.</text>
</comment>
<reference evidence="11" key="2">
    <citation type="journal article" date="2023" name="Syst. Appl. Microbiol.">
        <title>Govania unica gen. nov., sp. nov., a rare biosphere bacterium that represents a novel family in the class Alphaproteobacteria.</title>
        <authorList>
            <person name="Vandamme P."/>
            <person name="Peeters C."/>
            <person name="Hettiarachchi A."/>
            <person name="Cnockaert M."/>
            <person name="Carlier A."/>
        </authorList>
    </citation>
    <scope>NUCLEOTIDE SEQUENCE</scope>
    <source>
        <strain evidence="11">LMG 31809</strain>
    </source>
</reference>
<dbReference type="GO" id="GO:1990904">
    <property type="term" value="C:ribonucleoprotein complex"/>
    <property type="evidence" value="ECO:0007669"/>
    <property type="project" value="UniProtKB-KW"/>
</dbReference>
<keyword evidence="5 8" id="KW-0687">Ribonucleoprotein</keyword>
<evidence type="ECO:0000256" key="7">
    <source>
        <dbReference type="ARBA" id="ARBA00058688"/>
    </source>
</evidence>
<evidence type="ECO:0000256" key="4">
    <source>
        <dbReference type="ARBA" id="ARBA00022980"/>
    </source>
</evidence>
<evidence type="ECO:0000259" key="10">
    <source>
        <dbReference type="SMART" id="SM00739"/>
    </source>
</evidence>
<dbReference type="InterPro" id="IPR005825">
    <property type="entry name" value="Ribosomal_uL24_CS"/>
</dbReference>
<dbReference type="GO" id="GO:0005840">
    <property type="term" value="C:ribosome"/>
    <property type="evidence" value="ECO:0007669"/>
    <property type="project" value="UniProtKB-KW"/>
</dbReference>
<dbReference type="Proteomes" id="UP001141619">
    <property type="component" value="Unassembled WGS sequence"/>
</dbReference>
<keyword evidence="4 8" id="KW-0689">Ribosomal protein</keyword>
<dbReference type="PANTHER" id="PTHR12903">
    <property type="entry name" value="MITOCHONDRIAL RIBOSOMAL PROTEIN L24"/>
    <property type="match status" value="1"/>
</dbReference>
<comment type="similarity">
    <text evidence="1 8 9">Belongs to the universal ribosomal protein uL24 family.</text>
</comment>
<evidence type="ECO:0000256" key="8">
    <source>
        <dbReference type="HAMAP-Rule" id="MF_01326"/>
    </source>
</evidence>
<dbReference type="InterPro" id="IPR003256">
    <property type="entry name" value="Ribosomal_uL24"/>
</dbReference>
<comment type="function">
    <text evidence="8">One of two assembly initiator proteins, it binds directly to the 5'-end of the 23S rRNA, where it nucleates assembly of the 50S subunit.</text>
</comment>
<evidence type="ECO:0000313" key="11">
    <source>
        <dbReference type="EMBL" id="MDA5193066.1"/>
    </source>
</evidence>
<dbReference type="InterPro" id="IPR041988">
    <property type="entry name" value="Ribosomal_uL24_KOW"/>
</dbReference>
<evidence type="ECO:0000256" key="1">
    <source>
        <dbReference type="ARBA" id="ARBA00010618"/>
    </source>
</evidence>
<protein>
    <recommendedName>
        <fullName evidence="6 8">Large ribosomal subunit protein uL24</fullName>
    </recommendedName>
</protein>
<organism evidence="11 12">
    <name type="scientific">Govanella unica</name>
    <dbReference type="NCBI Taxonomy" id="2975056"/>
    <lineage>
        <taxon>Bacteria</taxon>
        <taxon>Pseudomonadati</taxon>
        <taxon>Pseudomonadota</taxon>
        <taxon>Alphaproteobacteria</taxon>
        <taxon>Emcibacterales</taxon>
        <taxon>Govanellaceae</taxon>
        <taxon>Govanella</taxon>
    </lineage>
</organism>
<evidence type="ECO:0000256" key="3">
    <source>
        <dbReference type="ARBA" id="ARBA00022884"/>
    </source>
</evidence>
<dbReference type="Pfam" id="PF00467">
    <property type="entry name" value="KOW"/>
    <property type="match status" value="1"/>
</dbReference>
<dbReference type="SUPFAM" id="SSF50104">
    <property type="entry name" value="Translation proteins SH3-like domain"/>
    <property type="match status" value="1"/>
</dbReference>
<evidence type="ECO:0000256" key="6">
    <source>
        <dbReference type="ARBA" id="ARBA00035206"/>
    </source>
</evidence>
<comment type="subunit">
    <text evidence="8">Part of the 50S ribosomal subunit.</text>
</comment>
<evidence type="ECO:0000256" key="9">
    <source>
        <dbReference type="RuleBase" id="RU003477"/>
    </source>
</evidence>
<dbReference type="InterPro" id="IPR005824">
    <property type="entry name" value="KOW"/>
</dbReference>
<keyword evidence="2 8" id="KW-0699">rRNA-binding</keyword>
<dbReference type="EMBL" id="JANWOI010000001">
    <property type="protein sequence ID" value="MDA5193066.1"/>
    <property type="molecule type" value="Genomic_DNA"/>
</dbReference>
<comment type="caution">
    <text evidence="11">The sequence shown here is derived from an EMBL/GenBank/DDBJ whole genome shotgun (WGS) entry which is preliminary data.</text>
</comment>
<keyword evidence="3 8" id="KW-0694">RNA-binding</keyword>
<dbReference type="Gene3D" id="2.30.30.30">
    <property type="match status" value="1"/>
</dbReference>
<dbReference type="NCBIfam" id="TIGR01079">
    <property type="entry name" value="rplX_bact"/>
    <property type="match status" value="1"/>
</dbReference>
<dbReference type="CDD" id="cd06089">
    <property type="entry name" value="KOW_RPL26"/>
    <property type="match status" value="1"/>
</dbReference>
<name>A0A9X3Z6F2_9PROT</name>
<gene>
    <name evidence="8 11" type="primary">rplX</name>
    <name evidence="11" type="ORF">NYP16_03740</name>
</gene>
<evidence type="ECO:0000256" key="2">
    <source>
        <dbReference type="ARBA" id="ARBA00022730"/>
    </source>
</evidence>
<proteinExistence type="inferred from homology"/>
<dbReference type="SMART" id="SM00739">
    <property type="entry name" value="KOW"/>
    <property type="match status" value="1"/>
</dbReference>
<dbReference type="GO" id="GO:0003735">
    <property type="term" value="F:structural constituent of ribosome"/>
    <property type="evidence" value="ECO:0007669"/>
    <property type="project" value="InterPro"/>
</dbReference>
<sequence length="108" mass="11565">MAQAKLKIKKGDKVVVLAGKDKGKQGEILAVHRDTNRAVVSGVNVVKRHTRPGPQGQGGILEKEAALHISNIAIVDPKTGKATRIGYKFLEDGRKVRFAKGSGEVIDV</sequence>
<accession>A0A9X3Z6F2</accession>
<dbReference type="RefSeq" id="WP_274942760.1">
    <property type="nucleotide sequence ID" value="NZ_JANWOI010000001.1"/>
</dbReference>
<dbReference type="AlphaFoldDB" id="A0A9X3Z6F2"/>
<dbReference type="GO" id="GO:0019843">
    <property type="term" value="F:rRNA binding"/>
    <property type="evidence" value="ECO:0007669"/>
    <property type="project" value="UniProtKB-UniRule"/>
</dbReference>
<keyword evidence="12" id="KW-1185">Reference proteome</keyword>
<dbReference type="HAMAP" id="MF_01326_B">
    <property type="entry name" value="Ribosomal_uL24_B"/>
    <property type="match status" value="1"/>
</dbReference>
<dbReference type="PROSITE" id="PS01108">
    <property type="entry name" value="RIBOSOMAL_L24"/>
    <property type="match status" value="1"/>
</dbReference>
<dbReference type="FunFam" id="2.30.30.30:FF:000004">
    <property type="entry name" value="50S ribosomal protein L24"/>
    <property type="match status" value="1"/>
</dbReference>
<reference evidence="11" key="1">
    <citation type="submission" date="2022-08" db="EMBL/GenBank/DDBJ databases">
        <authorList>
            <person name="Vandamme P."/>
            <person name="Hettiarachchi A."/>
            <person name="Peeters C."/>
            <person name="Cnockaert M."/>
            <person name="Carlier A."/>
        </authorList>
    </citation>
    <scope>NUCLEOTIDE SEQUENCE</scope>
    <source>
        <strain evidence="11">LMG 31809</strain>
    </source>
</reference>
<dbReference type="InterPro" id="IPR008991">
    <property type="entry name" value="Translation_prot_SH3-like_sf"/>
</dbReference>
<dbReference type="InterPro" id="IPR014722">
    <property type="entry name" value="Rib_uL2_dom2"/>
</dbReference>
<dbReference type="GO" id="GO:0006412">
    <property type="term" value="P:translation"/>
    <property type="evidence" value="ECO:0007669"/>
    <property type="project" value="UniProtKB-UniRule"/>
</dbReference>
<feature type="domain" description="KOW" evidence="10">
    <location>
        <begin position="7"/>
        <end position="34"/>
    </location>
</feature>
<dbReference type="Pfam" id="PF17136">
    <property type="entry name" value="ribosomal_L24"/>
    <property type="match status" value="1"/>
</dbReference>
<evidence type="ECO:0000313" key="12">
    <source>
        <dbReference type="Proteomes" id="UP001141619"/>
    </source>
</evidence>
<evidence type="ECO:0000256" key="5">
    <source>
        <dbReference type="ARBA" id="ARBA00023274"/>
    </source>
</evidence>